<dbReference type="RefSeq" id="WP_228977547.1">
    <property type="nucleotide sequence ID" value="NZ_CAJQYY010000010.1"/>
</dbReference>
<feature type="region of interest" description="Disordered" evidence="1">
    <location>
        <begin position="1"/>
        <end position="31"/>
    </location>
</feature>
<reference evidence="2 3" key="1">
    <citation type="submission" date="2021-04" db="EMBL/GenBank/DDBJ databases">
        <authorList>
            <person name="Vanwijnsberghe S."/>
        </authorList>
    </citation>
    <scope>NUCLEOTIDE SEQUENCE [LARGE SCALE GENOMIC DNA]</scope>
    <source>
        <strain evidence="2 3">LMG 32171</strain>
    </source>
</reference>
<name>A0ABM8U2P9_9BURK</name>
<sequence length="128" mass="14837">MENNPSQLISRDNGAKEPTRPVSIPLPGSDAYDDLPQFPKRSVLPFRRTIRRQELRQIVPLAETTIYEMERRGEFPRRFNLTPRCVVWDLAEVEAWIEQRKQAPRGGVSKPDVRLRKTRPVRAGSSEE</sequence>
<keyword evidence="3" id="KW-1185">Reference proteome</keyword>
<dbReference type="PANTHER" id="PTHR36154">
    <property type="entry name" value="DNA-BINDING TRANSCRIPTIONAL ACTIVATOR ALPA"/>
    <property type="match status" value="1"/>
</dbReference>
<proteinExistence type="predicted"/>
<evidence type="ECO:0000256" key="1">
    <source>
        <dbReference type="SAM" id="MobiDB-lite"/>
    </source>
</evidence>
<comment type="caution">
    <text evidence="2">The sequence shown here is derived from an EMBL/GenBank/DDBJ whole genome shotgun (WGS) entry which is preliminary data.</text>
</comment>
<evidence type="ECO:0000313" key="2">
    <source>
        <dbReference type="EMBL" id="CAG4895805.1"/>
    </source>
</evidence>
<feature type="compositionally biased region" description="Polar residues" evidence="1">
    <location>
        <begin position="1"/>
        <end position="10"/>
    </location>
</feature>
<dbReference type="EMBL" id="CAJQYY010000010">
    <property type="protein sequence ID" value="CAG4895805.1"/>
    <property type="molecule type" value="Genomic_DNA"/>
</dbReference>
<evidence type="ECO:0008006" key="4">
    <source>
        <dbReference type="Google" id="ProtNLM"/>
    </source>
</evidence>
<dbReference type="Gene3D" id="1.10.238.160">
    <property type="match status" value="1"/>
</dbReference>
<dbReference type="InterPro" id="IPR010260">
    <property type="entry name" value="AlpA"/>
</dbReference>
<dbReference type="Proteomes" id="UP000789752">
    <property type="component" value="Unassembled WGS sequence"/>
</dbReference>
<feature type="region of interest" description="Disordered" evidence="1">
    <location>
        <begin position="100"/>
        <end position="128"/>
    </location>
</feature>
<accession>A0ABM8U2P9</accession>
<dbReference type="Pfam" id="PF05930">
    <property type="entry name" value="Phage_AlpA"/>
    <property type="match status" value="1"/>
</dbReference>
<dbReference type="InterPro" id="IPR052931">
    <property type="entry name" value="Prophage_regulatory_activator"/>
</dbReference>
<dbReference type="PANTHER" id="PTHR36154:SF1">
    <property type="entry name" value="DNA-BINDING TRANSCRIPTIONAL ACTIVATOR ALPA"/>
    <property type="match status" value="1"/>
</dbReference>
<protein>
    <recommendedName>
        <fullName evidence="4">AlpA family transcriptional regulator</fullName>
    </recommendedName>
</protein>
<gene>
    <name evidence="2" type="ORF">R54767_01994</name>
</gene>
<organism evidence="2 3">
    <name type="scientific">Paraburkholderia gardini</name>
    <dbReference type="NCBI Taxonomy" id="2823469"/>
    <lineage>
        <taxon>Bacteria</taxon>
        <taxon>Pseudomonadati</taxon>
        <taxon>Pseudomonadota</taxon>
        <taxon>Betaproteobacteria</taxon>
        <taxon>Burkholderiales</taxon>
        <taxon>Burkholderiaceae</taxon>
        <taxon>Paraburkholderia</taxon>
    </lineage>
</organism>
<evidence type="ECO:0000313" key="3">
    <source>
        <dbReference type="Proteomes" id="UP000789752"/>
    </source>
</evidence>